<comment type="caution">
    <text evidence="1">The sequence shown here is derived from an EMBL/GenBank/DDBJ whole genome shotgun (WGS) entry which is preliminary data.</text>
</comment>
<sequence>SPNVLISDLESELENANSNMYAFWKMLNERKTSLTDEEREIAQGKKKLNAEELTALLKKYSISPLHQQTLQGSLARAADSNQTTFQRLLIEWLIVCDQPFSEVERPEFKALLQYVHFRSVDLKIPS</sequence>
<gene>
    <name evidence="2" type="ORF">GGX14DRAFT_320845</name>
    <name evidence="1" type="ORF">GGX14DRAFT_321418</name>
</gene>
<evidence type="ECO:0000313" key="1">
    <source>
        <dbReference type="EMBL" id="KAJ7200870.1"/>
    </source>
</evidence>
<evidence type="ECO:0000313" key="2">
    <source>
        <dbReference type="EMBL" id="KAJ7216042.1"/>
    </source>
</evidence>
<reference evidence="1" key="1">
    <citation type="submission" date="2023-03" db="EMBL/GenBank/DDBJ databases">
        <title>Massive genome expansion in bonnet fungi (Mycena s.s.) driven by repeated elements and novel gene families across ecological guilds.</title>
        <authorList>
            <consortium name="Lawrence Berkeley National Laboratory"/>
            <person name="Harder C.B."/>
            <person name="Miyauchi S."/>
            <person name="Viragh M."/>
            <person name="Kuo A."/>
            <person name="Thoen E."/>
            <person name="Andreopoulos B."/>
            <person name="Lu D."/>
            <person name="Skrede I."/>
            <person name="Drula E."/>
            <person name="Henrissat B."/>
            <person name="Morin E."/>
            <person name="Kohler A."/>
            <person name="Barry K."/>
            <person name="LaButti K."/>
            <person name="Morin E."/>
            <person name="Salamov A."/>
            <person name="Lipzen A."/>
            <person name="Mereny Z."/>
            <person name="Hegedus B."/>
            <person name="Baldrian P."/>
            <person name="Stursova M."/>
            <person name="Weitz H."/>
            <person name="Taylor A."/>
            <person name="Grigoriev I.V."/>
            <person name="Nagy L.G."/>
            <person name="Martin F."/>
            <person name="Kauserud H."/>
        </authorList>
    </citation>
    <scope>NUCLEOTIDE SEQUENCE</scope>
    <source>
        <strain evidence="1">9144</strain>
    </source>
</reference>
<accession>A0AAD6V313</accession>
<proteinExistence type="predicted"/>
<dbReference type="AlphaFoldDB" id="A0AAD6V313"/>
<dbReference type="Proteomes" id="UP001219525">
    <property type="component" value="Unassembled WGS sequence"/>
</dbReference>
<organism evidence="1 3">
    <name type="scientific">Mycena pura</name>
    <dbReference type="NCBI Taxonomy" id="153505"/>
    <lineage>
        <taxon>Eukaryota</taxon>
        <taxon>Fungi</taxon>
        <taxon>Dikarya</taxon>
        <taxon>Basidiomycota</taxon>
        <taxon>Agaricomycotina</taxon>
        <taxon>Agaricomycetes</taxon>
        <taxon>Agaricomycetidae</taxon>
        <taxon>Agaricales</taxon>
        <taxon>Marasmiineae</taxon>
        <taxon>Mycenaceae</taxon>
        <taxon>Mycena</taxon>
    </lineage>
</organism>
<dbReference type="EMBL" id="JARJCW010000061">
    <property type="protein sequence ID" value="KAJ7200870.1"/>
    <property type="molecule type" value="Genomic_DNA"/>
</dbReference>
<feature type="non-terminal residue" evidence="1">
    <location>
        <position position="1"/>
    </location>
</feature>
<keyword evidence="3" id="KW-1185">Reference proteome</keyword>
<dbReference type="EMBL" id="JARJCW010000016">
    <property type="protein sequence ID" value="KAJ7216042.1"/>
    <property type="molecule type" value="Genomic_DNA"/>
</dbReference>
<protein>
    <submittedName>
        <fullName evidence="1">Uncharacterized protein</fullName>
    </submittedName>
</protein>
<name>A0AAD6V313_9AGAR</name>
<evidence type="ECO:0000313" key="3">
    <source>
        <dbReference type="Proteomes" id="UP001219525"/>
    </source>
</evidence>
<feature type="non-terminal residue" evidence="1">
    <location>
        <position position="126"/>
    </location>
</feature>